<dbReference type="Proteomes" id="UP000069940">
    <property type="component" value="Unassembled WGS sequence"/>
</dbReference>
<reference evidence="3" key="1">
    <citation type="journal article" date="2015" name="Proc. Natl. Acad. Sci. U.S.A.">
        <title>Genome sequence of the Asian Tiger mosquito, Aedes albopictus, reveals insights into its biology, genetics, and evolution.</title>
        <authorList>
            <person name="Chen X.G."/>
            <person name="Jiang X."/>
            <person name="Gu J."/>
            <person name="Xu M."/>
            <person name="Wu Y."/>
            <person name="Deng Y."/>
            <person name="Zhang C."/>
            <person name="Bonizzoni M."/>
            <person name="Dermauw W."/>
            <person name="Vontas J."/>
            <person name="Armbruster P."/>
            <person name="Huang X."/>
            <person name="Yang Y."/>
            <person name="Zhang H."/>
            <person name="He W."/>
            <person name="Peng H."/>
            <person name="Liu Y."/>
            <person name="Wu K."/>
            <person name="Chen J."/>
            <person name="Lirakis M."/>
            <person name="Topalis P."/>
            <person name="Van Leeuwen T."/>
            <person name="Hall A.B."/>
            <person name="Jiang X."/>
            <person name="Thorpe C."/>
            <person name="Mueller R.L."/>
            <person name="Sun C."/>
            <person name="Waterhouse R.M."/>
            <person name="Yan G."/>
            <person name="Tu Z.J."/>
            <person name="Fang X."/>
            <person name="James A.A."/>
        </authorList>
    </citation>
    <scope>NUCLEOTIDE SEQUENCE [LARGE SCALE GENOMIC DNA]</scope>
    <source>
        <strain evidence="3">Foshan</strain>
    </source>
</reference>
<accession>A0ABM1Z8J8</accession>
<name>A0ABM1Z8J8_AEDAL</name>
<keyword evidence="1" id="KW-0812">Transmembrane</keyword>
<sequence>MFRETENSILHQQDLPQSFHRRLSAGVTAAVVVGAVVFWGPSGNSRLIRQKRSQIAGLHNFGKTCFLNALFQSLPVAVAQHQGHENVGQLIASDVAPRSVFSGSSCPVVERRR</sequence>
<evidence type="ECO:0000313" key="3">
    <source>
        <dbReference type="Proteomes" id="UP000069940"/>
    </source>
</evidence>
<dbReference type="RefSeq" id="XP_029717289.2">
    <property type="nucleotide sequence ID" value="XM_029861429.2"/>
</dbReference>
<keyword evidence="1" id="KW-1133">Transmembrane helix</keyword>
<proteinExistence type="predicted"/>
<reference evidence="2" key="2">
    <citation type="submission" date="2025-05" db="UniProtKB">
        <authorList>
            <consortium name="EnsemblMetazoa"/>
        </authorList>
    </citation>
    <scope>IDENTIFICATION</scope>
    <source>
        <strain evidence="2">Foshan</strain>
    </source>
</reference>
<dbReference type="GeneID" id="109402044"/>
<keyword evidence="3" id="KW-1185">Reference proteome</keyword>
<evidence type="ECO:0008006" key="4">
    <source>
        <dbReference type="Google" id="ProtNLM"/>
    </source>
</evidence>
<dbReference type="EnsemblMetazoa" id="AALFPA23_016085.R23453">
    <property type="protein sequence ID" value="AALFPA23_016085.P23453"/>
    <property type="gene ID" value="AALFPA23_016085"/>
</dbReference>
<keyword evidence="1" id="KW-0472">Membrane</keyword>
<evidence type="ECO:0000313" key="2">
    <source>
        <dbReference type="EnsemblMetazoa" id="AALFPA23_016085.P23453"/>
    </source>
</evidence>
<evidence type="ECO:0000256" key="1">
    <source>
        <dbReference type="SAM" id="Phobius"/>
    </source>
</evidence>
<feature type="transmembrane region" description="Helical" evidence="1">
    <location>
        <begin position="23"/>
        <end position="42"/>
    </location>
</feature>
<protein>
    <recommendedName>
        <fullName evidence="4">USP domain-containing protein</fullName>
    </recommendedName>
</protein>
<organism evidence="2 3">
    <name type="scientific">Aedes albopictus</name>
    <name type="common">Asian tiger mosquito</name>
    <name type="synonym">Stegomyia albopicta</name>
    <dbReference type="NCBI Taxonomy" id="7160"/>
    <lineage>
        <taxon>Eukaryota</taxon>
        <taxon>Metazoa</taxon>
        <taxon>Ecdysozoa</taxon>
        <taxon>Arthropoda</taxon>
        <taxon>Hexapoda</taxon>
        <taxon>Insecta</taxon>
        <taxon>Pterygota</taxon>
        <taxon>Neoptera</taxon>
        <taxon>Endopterygota</taxon>
        <taxon>Diptera</taxon>
        <taxon>Nematocera</taxon>
        <taxon>Culicoidea</taxon>
        <taxon>Culicidae</taxon>
        <taxon>Culicinae</taxon>
        <taxon>Aedini</taxon>
        <taxon>Aedes</taxon>
        <taxon>Stegomyia</taxon>
    </lineage>
</organism>